<protein>
    <submittedName>
        <fullName evidence="2">Uncharacterized protein</fullName>
    </submittedName>
</protein>
<dbReference type="EMBL" id="JBBJBU010000002">
    <property type="protein sequence ID" value="KAK7206861.1"/>
    <property type="molecule type" value="Genomic_DNA"/>
</dbReference>
<evidence type="ECO:0000313" key="3">
    <source>
        <dbReference type="Proteomes" id="UP001498771"/>
    </source>
</evidence>
<comment type="caution">
    <text evidence="2">The sequence shown here is derived from an EMBL/GenBank/DDBJ whole genome shotgun (WGS) entry which is preliminary data.</text>
</comment>
<dbReference type="RefSeq" id="XP_064769894.1">
    <property type="nucleotide sequence ID" value="XM_064912116.1"/>
</dbReference>
<sequence>MDKSRISDFLSNNYIPPRNAPKRASVPPKHPTLIMQDNTTDASHRLTCGCTGDNCVFERVADSDSGVKAVHRAYEEQYHLTPDHSGIEGGDLIVSSSSPPKATRLSHISAVPPRSRSSERAAPF</sequence>
<organism evidence="2 3">
    <name type="scientific">Myxozyma melibiosi</name>
    <dbReference type="NCBI Taxonomy" id="54550"/>
    <lineage>
        <taxon>Eukaryota</taxon>
        <taxon>Fungi</taxon>
        <taxon>Dikarya</taxon>
        <taxon>Ascomycota</taxon>
        <taxon>Saccharomycotina</taxon>
        <taxon>Lipomycetes</taxon>
        <taxon>Lipomycetales</taxon>
        <taxon>Lipomycetaceae</taxon>
        <taxon>Myxozyma</taxon>
    </lineage>
</organism>
<feature type="region of interest" description="Disordered" evidence="1">
    <location>
        <begin position="1"/>
        <end position="35"/>
    </location>
</feature>
<evidence type="ECO:0000313" key="2">
    <source>
        <dbReference type="EMBL" id="KAK7206861.1"/>
    </source>
</evidence>
<gene>
    <name evidence="2" type="ORF">BZA70DRAFT_275222</name>
</gene>
<feature type="region of interest" description="Disordered" evidence="1">
    <location>
        <begin position="81"/>
        <end position="124"/>
    </location>
</feature>
<name>A0ABR1FAH9_9ASCO</name>
<dbReference type="GeneID" id="90037628"/>
<proteinExistence type="predicted"/>
<evidence type="ECO:0000256" key="1">
    <source>
        <dbReference type="SAM" id="MobiDB-lite"/>
    </source>
</evidence>
<keyword evidence="3" id="KW-1185">Reference proteome</keyword>
<accession>A0ABR1FAH9</accession>
<reference evidence="2 3" key="1">
    <citation type="submission" date="2024-03" db="EMBL/GenBank/DDBJ databases">
        <title>Genome-scale model development and genomic sequencing of the oleaginous clade Lipomyces.</title>
        <authorList>
            <consortium name="Lawrence Berkeley National Laboratory"/>
            <person name="Czajka J.J."/>
            <person name="Han Y."/>
            <person name="Kim J."/>
            <person name="Mondo S.J."/>
            <person name="Hofstad B.A."/>
            <person name="Robles A."/>
            <person name="Haridas S."/>
            <person name="Riley R."/>
            <person name="LaButti K."/>
            <person name="Pangilinan J."/>
            <person name="Andreopoulos W."/>
            <person name="Lipzen A."/>
            <person name="Yan J."/>
            <person name="Wang M."/>
            <person name="Ng V."/>
            <person name="Grigoriev I.V."/>
            <person name="Spatafora J.W."/>
            <person name="Magnuson J.K."/>
            <person name="Baker S.E."/>
            <person name="Pomraning K.R."/>
        </authorList>
    </citation>
    <scope>NUCLEOTIDE SEQUENCE [LARGE SCALE GENOMIC DNA]</scope>
    <source>
        <strain evidence="2 3">Phaff 52-87</strain>
    </source>
</reference>
<dbReference type="Proteomes" id="UP001498771">
    <property type="component" value="Unassembled WGS sequence"/>
</dbReference>